<comment type="caution">
    <text evidence="8">The sequence shown here is derived from an EMBL/GenBank/DDBJ whole genome shotgun (WGS) entry which is preliminary data.</text>
</comment>
<feature type="transmembrane region" description="Helical" evidence="7">
    <location>
        <begin position="37"/>
        <end position="57"/>
    </location>
</feature>
<gene>
    <name evidence="8" type="ORF">FYJ35_09785</name>
</gene>
<organism evidence="8 9">
    <name type="scientific">Porcincola intestinalis</name>
    <dbReference type="NCBI Taxonomy" id="2606632"/>
    <lineage>
        <taxon>Bacteria</taxon>
        <taxon>Bacillati</taxon>
        <taxon>Bacillota</taxon>
        <taxon>Clostridia</taxon>
        <taxon>Lachnospirales</taxon>
        <taxon>Lachnospiraceae</taxon>
        <taxon>Porcincola</taxon>
    </lineage>
</organism>
<sequence length="203" mass="21273">MSKRFWKGIFEENPVLVLMLGLCPALGTTAAVKPALAMGIATAVVLIAVELVMTLLSHAVPEKAFMVVSVLLTAVLTAIAEYVMAQNFPELHEELGIYLPLMAISSVILSRVSAVSKSGSLAEALGDSLGMGIGFVLALAAVSSVRELLGAGTWFGLQVMPEGFQPVAAFSMAPGAFFTVAFLAAAMNVKARRKASETDREGE</sequence>
<feature type="transmembrane region" description="Helical" evidence="7">
    <location>
        <begin position="64"/>
        <end position="83"/>
    </location>
</feature>
<evidence type="ECO:0000256" key="3">
    <source>
        <dbReference type="ARBA" id="ARBA00022692"/>
    </source>
</evidence>
<keyword evidence="4" id="KW-1278">Translocase</keyword>
<feature type="transmembrane region" description="Helical" evidence="7">
    <location>
        <begin position="124"/>
        <end position="143"/>
    </location>
</feature>
<evidence type="ECO:0000256" key="4">
    <source>
        <dbReference type="ARBA" id="ARBA00022967"/>
    </source>
</evidence>
<keyword evidence="9" id="KW-1185">Reference proteome</keyword>
<dbReference type="EMBL" id="VULZ01000010">
    <property type="protein sequence ID" value="MSS15321.1"/>
    <property type="molecule type" value="Genomic_DNA"/>
</dbReference>
<dbReference type="Proteomes" id="UP000481852">
    <property type="component" value="Unassembled WGS sequence"/>
</dbReference>
<dbReference type="AlphaFoldDB" id="A0A6L5X4M9"/>
<keyword evidence="5 7" id="KW-1133">Transmembrane helix</keyword>
<dbReference type="PANTHER" id="PTHR30586:SF0">
    <property type="entry name" value="ION-TRANSLOCATING OXIDOREDUCTASE COMPLEX SUBUNIT E"/>
    <property type="match status" value="1"/>
</dbReference>
<evidence type="ECO:0000256" key="1">
    <source>
        <dbReference type="ARBA" id="ARBA00004127"/>
    </source>
</evidence>
<dbReference type="Pfam" id="PF02508">
    <property type="entry name" value="Rnf-Nqr"/>
    <property type="match status" value="1"/>
</dbReference>
<evidence type="ECO:0000256" key="2">
    <source>
        <dbReference type="ARBA" id="ARBA00022448"/>
    </source>
</evidence>
<evidence type="ECO:0000313" key="8">
    <source>
        <dbReference type="EMBL" id="MSS15321.1"/>
    </source>
</evidence>
<keyword evidence="3 7" id="KW-0812">Transmembrane</keyword>
<feature type="transmembrane region" description="Helical" evidence="7">
    <location>
        <begin position="95"/>
        <end position="112"/>
    </location>
</feature>
<feature type="transmembrane region" description="Helical" evidence="7">
    <location>
        <begin position="163"/>
        <end position="186"/>
    </location>
</feature>
<evidence type="ECO:0000256" key="5">
    <source>
        <dbReference type="ARBA" id="ARBA00022989"/>
    </source>
</evidence>
<dbReference type="RefSeq" id="WP_154526042.1">
    <property type="nucleotide sequence ID" value="NZ_VULZ01000010.1"/>
</dbReference>
<dbReference type="PANTHER" id="PTHR30586">
    <property type="entry name" value="ELECTRON TRANSPORT COMPLEX PROTEIN RNFE"/>
    <property type="match status" value="1"/>
</dbReference>
<protein>
    <submittedName>
        <fullName evidence="8">Electron transport complex subunit RsxE</fullName>
    </submittedName>
</protein>
<evidence type="ECO:0000313" key="9">
    <source>
        <dbReference type="Proteomes" id="UP000481852"/>
    </source>
</evidence>
<reference evidence="8 9" key="1">
    <citation type="submission" date="2019-08" db="EMBL/GenBank/DDBJ databases">
        <title>In-depth cultivation of the pig gut microbiome towards novel bacterial diversity and tailored functional studies.</title>
        <authorList>
            <person name="Wylensek D."/>
            <person name="Hitch T.C.A."/>
            <person name="Clavel T."/>
        </authorList>
    </citation>
    <scope>NUCLEOTIDE SEQUENCE [LARGE SCALE GENOMIC DNA]</scope>
    <source>
        <strain evidence="8 9">Oil+RF-744-WCA-WT-11</strain>
    </source>
</reference>
<keyword evidence="2" id="KW-0813">Transport</keyword>
<dbReference type="PIRSF" id="PIRSF006102">
    <property type="entry name" value="NQR_DE"/>
    <property type="match status" value="1"/>
</dbReference>
<evidence type="ECO:0000256" key="6">
    <source>
        <dbReference type="ARBA" id="ARBA00023136"/>
    </source>
</evidence>
<name>A0A6L5X4M9_9FIRM</name>
<accession>A0A6L5X4M9</accession>
<dbReference type="GO" id="GO:0005886">
    <property type="term" value="C:plasma membrane"/>
    <property type="evidence" value="ECO:0007669"/>
    <property type="project" value="TreeGrafter"/>
</dbReference>
<keyword evidence="6 7" id="KW-0472">Membrane</keyword>
<evidence type="ECO:0000256" key="7">
    <source>
        <dbReference type="SAM" id="Phobius"/>
    </source>
</evidence>
<dbReference type="GO" id="GO:0012505">
    <property type="term" value="C:endomembrane system"/>
    <property type="evidence" value="ECO:0007669"/>
    <property type="project" value="UniProtKB-SubCell"/>
</dbReference>
<dbReference type="InterPro" id="IPR003667">
    <property type="entry name" value="NqrDE/RnfAE"/>
</dbReference>
<comment type="subcellular location">
    <subcellularLocation>
        <location evidence="1">Endomembrane system</location>
        <topology evidence="1">Multi-pass membrane protein</topology>
    </subcellularLocation>
</comment>
<proteinExistence type="predicted"/>